<dbReference type="OrthoDB" id="275377at2157"/>
<dbReference type="NCBIfam" id="TIGR03995">
    <property type="entry name" value="target_X_rSAM"/>
    <property type="match status" value="1"/>
</dbReference>
<feature type="region of interest" description="Disordered" evidence="1">
    <location>
        <begin position="1"/>
        <end position="29"/>
    </location>
</feature>
<dbReference type="Pfam" id="PF26005">
    <property type="entry name" value="rSAM_target_put"/>
    <property type="match status" value="1"/>
</dbReference>
<organism evidence="2 3">
    <name type="scientific">Halogranum gelatinilyticum</name>
    <dbReference type="NCBI Taxonomy" id="660521"/>
    <lineage>
        <taxon>Archaea</taxon>
        <taxon>Methanobacteriati</taxon>
        <taxon>Methanobacteriota</taxon>
        <taxon>Stenosarchaea group</taxon>
        <taxon>Halobacteria</taxon>
        <taxon>Halobacteriales</taxon>
        <taxon>Haloferacaceae</taxon>
    </lineage>
</organism>
<reference evidence="3" key="1">
    <citation type="submission" date="2016-10" db="EMBL/GenBank/DDBJ databases">
        <authorList>
            <person name="Varghese N."/>
            <person name="Submissions S."/>
        </authorList>
    </citation>
    <scope>NUCLEOTIDE SEQUENCE [LARGE SCALE GENOMIC DNA]</scope>
    <source>
        <strain evidence="3">CGMCC 1.10119</strain>
    </source>
</reference>
<sequence length="101" mass="11097">MSQTTDGEATPETDRMHDNSWSVNLEEPRHADDRELVVEEAVAAVEHTAAGHHVNVVTHQELGHPSTYLYPVIHANFGEAVSVEYVDQCGCGGHVSRVHVE</sequence>
<proteinExistence type="predicted"/>
<evidence type="ECO:0000313" key="3">
    <source>
        <dbReference type="Proteomes" id="UP000199451"/>
    </source>
</evidence>
<dbReference type="Proteomes" id="UP000199451">
    <property type="component" value="Unassembled WGS sequence"/>
</dbReference>
<keyword evidence="3" id="KW-1185">Reference proteome</keyword>
<protein>
    <submittedName>
        <fullName evidence="2">Putative rSAM target protein, CGCGG family</fullName>
    </submittedName>
</protein>
<dbReference type="EMBL" id="FNHL01000005">
    <property type="protein sequence ID" value="SDN10700.1"/>
    <property type="molecule type" value="Genomic_DNA"/>
</dbReference>
<dbReference type="RefSeq" id="WP_089699376.1">
    <property type="nucleotide sequence ID" value="NZ_FNHL01000005.1"/>
</dbReference>
<dbReference type="AlphaFoldDB" id="A0A1G9YNS5"/>
<accession>A0A1G9YNS5</accession>
<evidence type="ECO:0000256" key="1">
    <source>
        <dbReference type="SAM" id="MobiDB-lite"/>
    </source>
</evidence>
<name>A0A1G9YNS5_9EURY</name>
<gene>
    <name evidence="2" type="ORF">SAMN04487949_3391</name>
</gene>
<dbReference type="InterPro" id="IPR023906">
    <property type="entry name" value="rSAM_target_put"/>
</dbReference>
<dbReference type="STRING" id="660521.SAMN04487949_3391"/>
<evidence type="ECO:0000313" key="2">
    <source>
        <dbReference type="EMBL" id="SDN10700.1"/>
    </source>
</evidence>